<reference evidence="2 3" key="1">
    <citation type="submission" date="2023-04" db="EMBL/GenBank/DDBJ databases">
        <title>Marinoamorphus aggregata gen. nov., sp. Nov., isolate from tissue of brittle star Ophioplocus japonicus.</title>
        <authorList>
            <person name="Kawano K."/>
            <person name="Sawayama S."/>
            <person name="Nakagawa S."/>
        </authorList>
    </citation>
    <scope>NUCLEOTIDE SEQUENCE [LARGE SCALE GENOMIC DNA]</scope>
    <source>
        <strain evidence="2 3">NKW23</strain>
    </source>
</reference>
<evidence type="ECO:0000313" key="3">
    <source>
        <dbReference type="Proteomes" id="UP001239909"/>
    </source>
</evidence>
<dbReference type="EMBL" id="BSYI01000010">
    <property type="protein sequence ID" value="GMG82353.1"/>
    <property type="molecule type" value="Genomic_DNA"/>
</dbReference>
<gene>
    <name evidence="2" type="ORF">LNKW23_15660</name>
</gene>
<feature type="signal peptide" evidence="1">
    <location>
        <begin position="1"/>
        <end position="24"/>
    </location>
</feature>
<comment type="caution">
    <text evidence="2">The sequence shown here is derived from an EMBL/GenBank/DDBJ whole genome shotgun (WGS) entry which is preliminary data.</text>
</comment>
<accession>A0ABQ6LGA4</accession>
<protein>
    <submittedName>
        <fullName evidence="2">Uncharacterized protein</fullName>
    </submittedName>
</protein>
<dbReference type="Proteomes" id="UP001239909">
    <property type="component" value="Unassembled WGS sequence"/>
</dbReference>
<name>A0ABQ6LGA4_9RHOB</name>
<dbReference type="RefSeq" id="WP_285671134.1">
    <property type="nucleotide sequence ID" value="NZ_BSYI01000010.1"/>
</dbReference>
<evidence type="ECO:0000256" key="1">
    <source>
        <dbReference type="SAM" id="SignalP"/>
    </source>
</evidence>
<organism evidence="2 3">
    <name type="scientific">Paralimibaculum aggregatum</name>
    <dbReference type="NCBI Taxonomy" id="3036245"/>
    <lineage>
        <taxon>Bacteria</taxon>
        <taxon>Pseudomonadati</taxon>
        <taxon>Pseudomonadota</taxon>
        <taxon>Alphaproteobacteria</taxon>
        <taxon>Rhodobacterales</taxon>
        <taxon>Paracoccaceae</taxon>
        <taxon>Paralimibaculum</taxon>
    </lineage>
</organism>
<keyword evidence="1" id="KW-0732">Signal</keyword>
<proteinExistence type="predicted"/>
<keyword evidence="3" id="KW-1185">Reference proteome</keyword>
<sequence>MTRWLPAPAACALALAATATAATAQVPDVTGNWACSVEEYESGDAGQVPDLFNLALYRTGAFALTGRDPEGRVYQGNGTWHFGRNAANGTTVTLKGNRLEEGIAVPFELAGDLVGADEFGRITKHYTRTRAFECLRQQ</sequence>
<evidence type="ECO:0000313" key="2">
    <source>
        <dbReference type="EMBL" id="GMG82353.1"/>
    </source>
</evidence>
<feature type="chain" id="PRO_5046537595" evidence="1">
    <location>
        <begin position="25"/>
        <end position="138"/>
    </location>
</feature>